<dbReference type="EMBL" id="CM023491">
    <property type="protein sequence ID" value="KAH6940654.1"/>
    <property type="molecule type" value="Genomic_DNA"/>
</dbReference>
<gene>
    <name evidence="1" type="ORF">HPB50_004073</name>
</gene>
<comment type="caution">
    <text evidence="1">The sequence shown here is derived from an EMBL/GenBank/DDBJ whole genome shotgun (WGS) entry which is preliminary data.</text>
</comment>
<protein>
    <submittedName>
        <fullName evidence="1">Uncharacterized protein</fullName>
    </submittedName>
</protein>
<dbReference type="Proteomes" id="UP000821845">
    <property type="component" value="Chromosome 11"/>
</dbReference>
<evidence type="ECO:0000313" key="2">
    <source>
        <dbReference type="Proteomes" id="UP000821845"/>
    </source>
</evidence>
<reference evidence="1" key="1">
    <citation type="submission" date="2020-05" db="EMBL/GenBank/DDBJ databases">
        <title>Large-scale comparative analyses of tick genomes elucidate their genetic diversity and vector capacities.</title>
        <authorList>
            <person name="Jia N."/>
            <person name="Wang J."/>
            <person name="Shi W."/>
            <person name="Du L."/>
            <person name="Sun Y."/>
            <person name="Zhan W."/>
            <person name="Jiang J."/>
            <person name="Wang Q."/>
            <person name="Zhang B."/>
            <person name="Ji P."/>
            <person name="Sakyi L.B."/>
            <person name="Cui X."/>
            <person name="Yuan T."/>
            <person name="Jiang B."/>
            <person name="Yang W."/>
            <person name="Lam T.T.-Y."/>
            <person name="Chang Q."/>
            <person name="Ding S."/>
            <person name="Wang X."/>
            <person name="Zhu J."/>
            <person name="Ruan X."/>
            <person name="Zhao L."/>
            <person name="Wei J."/>
            <person name="Que T."/>
            <person name="Du C."/>
            <person name="Cheng J."/>
            <person name="Dai P."/>
            <person name="Han X."/>
            <person name="Huang E."/>
            <person name="Gao Y."/>
            <person name="Liu J."/>
            <person name="Shao H."/>
            <person name="Ye R."/>
            <person name="Li L."/>
            <person name="Wei W."/>
            <person name="Wang X."/>
            <person name="Wang C."/>
            <person name="Yang T."/>
            <person name="Huo Q."/>
            <person name="Li W."/>
            <person name="Guo W."/>
            <person name="Chen H."/>
            <person name="Zhou L."/>
            <person name="Ni X."/>
            <person name="Tian J."/>
            <person name="Zhou Y."/>
            <person name="Sheng Y."/>
            <person name="Liu T."/>
            <person name="Pan Y."/>
            <person name="Xia L."/>
            <person name="Li J."/>
            <person name="Zhao F."/>
            <person name="Cao W."/>
        </authorList>
    </citation>
    <scope>NUCLEOTIDE SEQUENCE</scope>
    <source>
        <strain evidence="1">Hyas-2018</strain>
    </source>
</reference>
<evidence type="ECO:0000313" key="1">
    <source>
        <dbReference type="EMBL" id="KAH6940654.1"/>
    </source>
</evidence>
<keyword evidence="2" id="KW-1185">Reference proteome</keyword>
<sequence>MWATFLVENRSDSLVLKQYQVVDAPPLNFLTTSLQTPRHPRRTVRAFTCEGVSAGIGINPINALDVYWKPRDDHRPISPACDHSEGAVPPAAKSNLQRRPGRPIVNPSKPNKAPLQPE</sequence>
<accession>A0ACB7T3T0</accession>
<name>A0ACB7T3T0_HYAAI</name>
<proteinExistence type="predicted"/>
<organism evidence="1 2">
    <name type="scientific">Hyalomma asiaticum</name>
    <name type="common">Tick</name>
    <dbReference type="NCBI Taxonomy" id="266040"/>
    <lineage>
        <taxon>Eukaryota</taxon>
        <taxon>Metazoa</taxon>
        <taxon>Ecdysozoa</taxon>
        <taxon>Arthropoda</taxon>
        <taxon>Chelicerata</taxon>
        <taxon>Arachnida</taxon>
        <taxon>Acari</taxon>
        <taxon>Parasitiformes</taxon>
        <taxon>Ixodida</taxon>
        <taxon>Ixodoidea</taxon>
        <taxon>Ixodidae</taxon>
        <taxon>Hyalomminae</taxon>
        <taxon>Hyalomma</taxon>
    </lineage>
</organism>